<dbReference type="InterPro" id="IPR011057">
    <property type="entry name" value="Mss4-like_sf"/>
</dbReference>
<evidence type="ECO:0000256" key="2">
    <source>
        <dbReference type="ARBA" id="ARBA00022723"/>
    </source>
</evidence>
<gene>
    <name evidence="6" type="ORF">LX70_02446</name>
</gene>
<dbReference type="SUPFAM" id="SSF51316">
    <property type="entry name" value="Mss4-like"/>
    <property type="match status" value="1"/>
</dbReference>
<evidence type="ECO:0000256" key="3">
    <source>
        <dbReference type="ARBA" id="ARBA00022833"/>
    </source>
</evidence>
<dbReference type="GO" id="GO:0016846">
    <property type="term" value="F:carbon-sulfur lyase activity"/>
    <property type="evidence" value="ECO:0007669"/>
    <property type="project" value="InterPro"/>
</dbReference>
<keyword evidence="4" id="KW-0456">Lyase</keyword>
<sequence>MASGGCLCGRVTYETEAPLRDVVFCHCEQCRRQTGLYYAATAAPWDSLKITGQDDLRWYAASGFAHRGFCGTCGSALFWKPNDHPHVAILAGSLDETTTLKASCHIFTEQRPGYYGIEDGLPQFQRDHPGLPVDAG</sequence>
<protein>
    <recommendedName>
        <fullName evidence="5">CENP-V/GFA domain-containing protein</fullName>
    </recommendedName>
</protein>
<reference evidence="6 7" key="1">
    <citation type="submission" date="2018-02" db="EMBL/GenBank/DDBJ databases">
        <title>Genomic Encyclopedia of Archaeal and Bacterial Type Strains, Phase II (KMG-II): from individual species to whole genera.</title>
        <authorList>
            <person name="Goeker M."/>
        </authorList>
    </citation>
    <scope>NUCLEOTIDE SEQUENCE [LARGE SCALE GENOMIC DNA]</scope>
    <source>
        <strain evidence="6 7">DSM 18921</strain>
    </source>
</reference>
<dbReference type="PROSITE" id="PS51891">
    <property type="entry name" value="CENP_V_GFA"/>
    <property type="match status" value="1"/>
</dbReference>
<dbReference type="AlphaFoldDB" id="A0A2S8S5V8"/>
<proteinExistence type="inferred from homology"/>
<comment type="caution">
    <text evidence="6">The sequence shown here is derived from an EMBL/GenBank/DDBJ whole genome shotgun (WGS) entry which is preliminary data.</text>
</comment>
<dbReference type="Proteomes" id="UP000238338">
    <property type="component" value="Unassembled WGS sequence"/>
</dbReference>
<evidence type="ECO:0000259" key="5">
    <source>
        <dbReference type="PROSITE" id="PS51891"/>
    </source>
</evidence>
<keyword evidence="7" id="KW-1185">Reference proteome</keyword>
<dbReference type="InterPro" id="IPR006913">
    <property type="entry name" value="CENP-V/GFA"/>
</dbReference>
<name>A0A2S8S5V8_9RHOB</name>
<dbReference type="Gene3D" id="3.90.1590.10">
    <property type="entry name" value="glutathione-dependent formaldehyde- activating enzyme (gfa)"/>
    <property type="match status" value="1"/>
</dbReference>
<accession>A0A2S8S5V8</accession>
<evidence type="ECO:0000256" key="1">
    <source>
        <dbReference type="ARBA" id="ARBA00005495"/>
    </source>
</evidence>
<evidence type="ECO:0000313" key="7">
    <source>
        <dbReference type="Proteomes" id="UP000238338"/>
    </source>
</evidence>
<dbReference type="OrthoDB" id="9807246at2"/>
<dbReference type="PANTHER" id="PTHR33337">
    <property type="entry name" value="GFA DOMAIN-CONTAINING PROTEIN"/>
    <property type="match status" value="1"/>
</dbReference>
<dbReference type="GO" id="GO:0046872">
    <property type="term" value="F:metal ion binding"/>
    <property type="evidence" value="ECO:0007669"/>
    <property type="project" value="UniProtKB-KW"/>
</dbReference>
<organism evidence="6 7">
    <name type="scientific">Albidovulum denitrificans</name>
    <dbReference type="NCBI Taxonomy" id="404881"/>
    <lineage>
        <taxon>Bacteria</taxon>
        <taxon>Pseudomonadati</taxon>
        <taxon>Pseudomonadota</taxon>
        <taxon>Alphaproteobacteria</taxon>
        <taxon>Rhodobacterales</taxon>
        <taxon>Paracoccaceae</taxon>
        <taxon>Albidovulum</taxon>
    </lineage>
</organism>
<evidence type="ECO:0000313" key="6">
    <source>
        <dbReference type="EMBL" id="PQV56182.1"/>
    </source>
</evidence>
<feature type="domain" description="CENP-V/GFA" evidence="5">
    <location>
        <begin position="2"/>
        <end position="116"/>
    </location>
</feature>
<keyword evidence="3" id="KW-0862">Zinc</keyword>
<evidence type="ECO:0000256" key="4">
    <source>
        <dbReference type="ARBA" id="ARBA00023239"/>
    </source>
</evidence>
<dbReference type="PANTHER" id="PTHR33337:SF40">
    <property type="entry name" value="CENP-V_GFA DOMAIN-CONTAINING PROTEIN-RELATED"/>
    <property type="match status" value="1"/>
</dbReference>
<comment type="similarity">
    <text evidence="1">Belongs to the Gfa family.</text>
</comment>
<dbReference type="EMBL" id="PVEP01000005">
    <property type="protein sequence ID" value="PQV56182.1"/>
    <property type="molecule type" value="Genomic_DNA"/>
</dbReference>
<keyword evidence="2" id="KW-0479">Metal-binding</keyword>
<dbReference type="RefSeq" id="WP_105515051.1">
    <property type="nucleotide sequence ID" value="NZ_PVEP01000005.1"/>
</dbReference>
<dbReference type="Pfam" id="PF04828">
    <property type="entry name" value="GFA"/>
    <property type="match status" value="1"/>
</dbReference>